<feature type="compositionally biased region" description="Low complexity" evidence="1">
    <location>
        <begin position="441"/>
        <end position="451"/>
    </location>
</feature>
<dbReference type="GO" id="GO:0005634">
    <property type="term" value="C:nucleus"/>
    <property type="evidence" value="ECO:0007669"/>
    <property type="project" value="TreeGrafter"/>
</dbReference>
<evidence type="ECO:0000313" key="4">
    <source>
        <dbReference type="Proteomes" id="UP000232323"/>
    </source>
</evidence>
<feature type="domain" description="JmjC" evidence="2">
    <location>
        <begin position="144"/>
        <end position="307"/>
    </location>
</feature>
<sequence>MTSEPTWCPTHRPTKQDFQRPFAEYVAEVFAKQPDLPMFKVCPPTGWRARRSRFPDLKDIEISTPIRQNVFGTRGAYRCIFMEQKSMTVDEFKRTAEEESCCMPAMQRKQKSEDDSVVERAFWSGITLNPPLYGADTPVSFFDSNLPYGWNLQKLGDLLKTKDVPDVPGVTTPMTYFGMWRSFFGWHKEDADLLSINYLHWGAPKMWYCVSPKDQARFDRMSQGIFPELHQACPAFIRHKDIMLSPHLLRTHNIPFMMAKQEEGEFIVLNASAYHSGFNMGFNCAEAINFATPAWIEAGKKAVRCNCHSDNVHISMRLFDPEWSGSDSDGSSDTDVDSEVTPEVDRRAEQRQTRKKAPLPRNNKAKKLTSSKSKPVTGGSTSRVETSAQTSHAAARKVETPNVPKIGCSAAKAESLDVMPVKRRRVLVREAHAPPADVKTPPEGGRSRPGSLRLRLMSGIVEGKLEDAHDVMLQDEVVGMPCAIIGEEEGEDGETQRFFCLVQQIKRTASEKGQVVLRWLQESSDGLYRPVPTYWEEPPEALVPVRTQYLPDGKLGTASASAGKAASSSSGPAWKLLTLKSRLLDTELIG</sequence>
<name>A0A250X822_9CHLO</name>
<dbReference type="GO" id="GO:0010468">
    <property type="term" value="P:regulation of gene expression"/>
    <property type="evidence" value="ECO:0007669"/>
    <property type="project" value="TreeGrafter"/>
</dbReference>
<feature type="compositionally biased region" description="Polar residues" evidence="1">
    <location>
        <begin position="370"/>
        <end position="392"/>
    </location>
</feature>
<dbReference type="PANTHER" id="PTHR10694">
    <property type="entry name" value="LYSINE-SPECIFIC DEMETHYLASE"/>
    <property type="match status" value="1"/>
</dbReference>
<comment type="caution">
    <text evidence="3">The sequence shown here is derived from an EMBL/GenBank/DDBJ whole genome shotgun (WGS) entry which is preliminary data.</text>
</comment>
<accession>A0A250X822</accession>
<dbReference type="GO" id="GO:0051864">
    <property type="term" value="F:histone H3K36 demethylase activity"/>
    <property type="evidence" value="ECO:0007669"/>
    <property type="project" value="TreeGrafter"/>
</dbReference>
<evidence type="ECO:0000256" key="1">
    <source>
        <dbReference type="SAM" id="MobiDB-lite"/>
    </source>
</evidence>
<feature type="region of interest" description="Disordered" evidence="1">
    <location>
        <begin position="431"/>
        <end position="451"/>
    </location>
</feature>
<dbReference type="GO" id="GO:0000785">
    <property type="term" value="C:chromatin"/>
    <property type="evidence" value="ECO:0007669"/>
    <property type="project" value="TreeGrafter"/>
</dbReference>
<feature type="region of interest" description="Disordered" evidence="1">
    <location>
        <begin position="323"/>
        <end position="400"/>
    </location>
</feature>
<protein>
    <recommendedName>
        <fullName evidence="2">JmjC domain-containing protein</fullName>
    </recommendedName>
</protein>
<dbReference type="AlphaFoldDB" id="A0A250X822"/>
<dbReference type="SMART" id="SM00558">
    <property type="entry name" value="JmjC"/>
    <property type="match status" value="1"/>
</dbReference>
<evidence type="ECO:0000313" key="3">
    <source>
        <dbReference type="EMBL" id="GAX79223.1"/>
    </source>
</evidence>
<evidence type="ECO:0000259" key="2">
    <source>
        <dbReference type="PROSITE" id="PS51184"/>
    </source>
</evidence>
<dbReference type="EMBL" id="BEGY01000040">
    <property type="protein sequence ID" value="GAX79223.1"/>
    <property type="molecule type" value="Genomic_DNA"/>
</dbReference>
<dbReference type="PANTHER" id="PTHR10694:SF7">
    <property type="entry name" value="[HISTONE H3]-TRIMETHYL-L-LYSINE(9) DEMETHYLASE"/>
    <property type="match status" value="1"/>
</dbReference>
<reference evidence="3 4" key="1">
    <citation type="submission" date="2017-08" db="EMBL/GenBank/DDBJ databases">
        <title>Acidophilic green algal genome provides insights into adaptation to an acidic environment.</title>
        <authorList>
            <person name="Hirooka S."/>
            <person name="Hirose Y."/>
            <person name="Kanesaki Y."/>
            <person name="Higuchi S."/>
            <person name="Fujiwara T."/>
            <person name="Onuma R."/>
            <person name="Era A."/>
            <person name="Ohbayashi R."/>
            <person name="Uzuka A."/>
            <person name="Nozaki H."/>
            <person name="Yoshikawa H."/>
            <person name="Miyagishima S.Y."/>
        </authorList>
    </citation>
    <scope>NUCLEOTIDE SEQUENCE [LARGE SCALE GENOMIC DNA]</scope>
    <source>
        <strain evidence="3 4">NIES-2499</strain>
    </source>
</reference>
<dbReference type="SUPFAM" id="SSF51197">
    <property type="entry name" value="Clavaminate synthase-like"/>
    <property type="match status" value="1"/>
</dbReference>
<dbReference type="GO" id="GO:0032454">
    <property type="term" value="F:histone H3K9 demethylase activity"/>
    <property type="evidence" value="ECO:0007669"/>
    <property type="project" value="TreeGrafter"/>
</dbReference>
<dbReference type="InterPro" id="IPR003347">
    <property type="entry name" value="JmjC_dom"/>
</dbReference>
<dbReference type="Gene3D" id="2.60.120.650">
    <property type="entry name" value="Cupin"/>
    <property type="match status" value="1"/>
</dbReference>
<feature type="compositionally biased region" description="Acidic residues" evidence="1">
    <location>
        <begin position="330"/>
        <end position="342"/>
    </location>
</feature>
<dbReference type="PROSITE" id="PS51184">
    <property type="entry name" value="JMJC"/>
    <property type="match status" value="1"/>
</dbReference>
<dbReference type="OrthoDB" id="9547406at2759"/>
<proteinExistence type="predicted"/>
<gene>
    <name evidence="3" type="ORF">CEUSTIGMA_g6663.t1</name>
</gene>
<dbReference type="Proteomes" id="UP000232323">
    <property type="component" value="Unassembled WGS sequence"/>
</dbReference>
<feature type="compositionally biased region" description="Basic and acidic residues" evidence="1">
    <location>
        <begin position="343"/>
        <end position="352"/>
    </location>
</feature>
<dbReference type="STRING" id="1157962.A0A250X822"/>
<feature type="compositionally biased region" description="Basic residues" evidence="1">
    <location>
        <begin position="353"/>
        <end position="369"/>
    </location>
</feature>
<dbReference type="Pfam" id="PF02373">
    <property type="entry name" value="JmjC"/>
    <property type="match status" value="1"/>
</dbReference>
<keyword evidence="4" id="KW-1185">Reference proteome</keyword>
<organism evidence="3 4">
    <name type="scientific">Chlamydomonas eustigma</name>
    <dbReference type="NCBI Taxonomy" id="1157962"/>
    <lineage>
        <taxon>Eukaryota</taxon>
        <taxon>Viridiplantae</taxon>
        <taxon>Chlorophyta</taxon>
        <taxon>core chlorophytes</taxon>
        <taxon>Chlorophyceae</taxon>
        <taxon>CS clade</taxon>
        <taxon>Chlamydomonadales</taxon>
        <taxon>Chlamydomonadaceae</taxon>
        <taxon>Chlamydomonas</taxon>
    </lineage>
</organism>